<evidence type="ECO:0000256" key="1">
    <source>
        <dbReference type="ARBA" id="ARBA00002412"/>
    </source>
</evidence>
<dbReference type="InterPro" id="IPR024319">
    <property type="entry name" value="ATPase_expression_mit"/>
</dbReference>
<dbReference type="Proteomes" id="UP001165063">
    <property type="component" value="Unassembled WGS sequence"/>
</dbReference>
<dbReference type="AlphaFoldDB" id="A0A9W6WFN3"/>
<accession>A0A9W6WFN3</accession>
<dbReference type="GO" id="GO:0005739">
    <property type="term" value="C:mitochondrion"/>
    <property type="evidence" value="ECO:0007669"/>
    <property type="project" value="UniProtKB-SubCell"/>
</dbReference>
<keyword evidence="6" id="KW-0809">Transit peptide</keyword>
<evidence type="ECO:0000256" key="6">
    <source>
        <dbReference type="ARBA" id="ARBA00022946"/>
    </source>
</evidence>
<evidence type="ECO:0000256" key="2">
    <source>
        <dbReference type="ARBA" id="ARBA00004173"/>
    </source>
</evidence>
<evidence type="ECO:0000256" key="4">
    <source>
        <dbReference type="ARBA" id="ARBA00011657"/>
    </source>
</evidence>
<evidence type="ECO:0000256" key="7">
    <source>
        <dbReference type="ARBA" id="ARBA00023128"/>
    </source>
</evidence>
<organism evidence="8 9">
    <name type="scientific">Ambrosiozyma monospora</name>
    <name type="common">Yeast</name>
    <name type="synonym">Endomycopsis monosporus</name>
    <dbReference type="NCBI Taxonomy" id="43982"/>
    <lineage>
        <taxon>Eukaryota</taxon>
        <taxon>Fungi</taxon>
        <taxon>Dikarya</taxon>
        <taxon>Ascomycota</taxon>
        <taxon>Saccharomycotina</taxon>
        <taxon>Pichiomycetes</taxon>
        <taxon>Pichiales</taxon>
        <taxon>Pichiaceae</taxon>
        <taxon>Ambrosiozyma</taxon>
    </lineage>
</organism>
<name>A0A9W6WFN3_AMBMO</name>
<comment type="similarity">
    <text evidence="3">Belongs to the AEP2 family.</text>
</comment>
<dbReference type="EMBL" id="BSXU01009162">
    <property type="protein sequence ID" value="GME68283.1"/>
    <property type="molecule type" value="Genomic_DNA"/>
</dbReference>
<evidence type="ECO:0000313" key="8">
    <source>
        <dbReference type="EMBL" id="GME68283.1"/>
    </source>
</evidence>
<dbReference type="Pfam" id="PF12921">
    <property type="entry name" value="ATP13"/>
    <property type="match status" value="1"/>
</dbReference>
<dbReference type="OrthoDB" id="3996428at2759"/>
<gene>
    <name evidence="8" type="ORF">Amon01_000900000</name>
</gene>
<evidence type="ECO:0000313" key="9">
    <source>
        <dbReference type="Proteomes" id="UP001165063"/>
    </source>
</evidence>
<keyword evidence="9" id="KW-1185">Reference proteome</keyword>
<reference evidence="8" key="1">
    <citation type="submission" date="2023-04" db="EMBL/GenBank/DDBJ databases">
        <title>Ambrosiozyma monospora NBRC 1965.</title>
        <authorList>
            <person name="Ichikawa N."/>
            <person name="Sato H."/>
            <person name="Tonouchi N."/>
        </authorList>
    </citation>
    <scope>NUCLEOTIDE SEQUENCE</scope>
    <source>
        <strain evidence="8">NBRC 1965</strain>
    </source>
</reference>
<proteinExistence type="inferred from homology"/>
<comment type="caution">
    <text evidence="8">The sequence shown here is derived from an EMBL/GenBank/DDBJ whole genome shotgun (WGS) entry which is preliminary data.</text>
</comment>
<sequence length="288" mass="33643">MLDTFIRTAWGIEPNSGKRIEGFKFDKANCNFTYPTHLVLSTIVLSYAHHQQLAKAFLVCNSIIDNYGFPINRTKYYWSALLKASALSLSTVESDIHSLLSVALKTSSGTVVVPKLNERQRELQLQQQRERHYRAPLRNFSEFDPLQMKYDIIDSLWSIATKNVSPSKGMLKTLIRYSSLETLLNYLPVWHARVLNASFNRTVREAAFNENLFLYYLSVCQKKLQSIGEFYKAQVLVERFSISSEMRRIQLNTLVSFQEKYMRQIEERRFEQRQQALFDDDDDGFLDF</sequence>
<comment type="subunit">
    <text evidence="4">Binds to the 5'UTR of the OLI1 mRNA.</text>
</comment>
<comment type="function">
    <text evidence="1">Required for translation of the mitochondrial OLI1 transcript coding for the mitochondrial ATP synthase subunit 9.</text>
</comment>
<evidence type="ECO:0000256" key="5">
    <source>
        <dbReference type="ARBA" id="ARBA00019258"/>
    </source>
</evidence>
<comment type="subcellular location">
    <subcellularLocation>
        <location evidence="2">Mitochondrion</location>
    </subcellularLocation>
</comment>
<keyword evidence="7" id="KW-0496">Mitochondrion</keyword>
<protein>
    <recommendedName>
        <fullName evidence="5">ATPase expression protein 2, mitochondrial</fullName>
    </recommendedName>
</protein>
<evidence type="ECO:0000256" key="3">
    <source>
        <dbReference type="ARBA" id="ARBA00009790"/>
    </source>
</evidence>